<dbReference type="Pfam" id="PF11583">
    <property type="entry name" value="AurF"/>
    <property type="match status" value="1"/>
</dbReference>
<protein>
    <submittedName>
        <fullName evidence="1">Diiron oxygenase</fullName>
    </submittedName>
</protein>
<reference evidence="1 2" key="1">
    <citation type="submission" date="2023-09" db="EMBL/GenBank/DDBJ databases">
        <title>Streptomyces sp. nov.: A antagonism against Alternaria gaisen Producing Streptochlin, Isolated from Tamarix root soil.</title>
        <authorList>
            <person name="Chen Y."/>
        </authorList>
    </citation>
    <scope>NUCLEOTIDE SEQUENCE [LARGE SCALE GENOMIC DNA]</scope>
    <source>
        <strain evidence="1 2">TRM76323</strain>
    </source>
</reference>
<dbReference type="SUPFAM" id="SSF47240">
    <property type="entry name" value="Ferritin-like"/>
    <property type="match status" value="1"/>
</dbReference>
<dbReference type="InterPro" id="IPR012348">
    <property type="entry name" value="RNR-like"/>
</dbReference>
<gene>
    <name evidence="1" type="ORF">RND61_03855</name>
</gene>
<dbReference type="RefSeq" id="WP_315876222.1">
    <property type="nucleotide sequence ID" value="NZ_JAWCTQ010000003.1"/>
</dbReference>
<dbReference type="InterPro" id="IPR009078">
    <property type="entry name" value="Ferritin-like_SF"/>
</dbReference>
<accession>A0ABU3QEP7</accession>
<keyword evidence="2" id="KW-1185">Reference proteome</keyword>
<evidence type="ECO:0000313" key="2">
    <source>
        <dbReference type="Proteomes" id="UP001250181"/>
    </source>
</evidence>
<proteinExistence type="predicted"/>
<organism evidence="1 2">
    <name type="scientific">Streptomyces tamarix</name>
    <dbReference type="NCBI Taxonomy" id="3078565"/>
    <lineage>
        <taxon>Bacteria</taxon>
        <taxon>Bacillati</taxon>
        <taxon>Actinomycetota</taxon>
        <taxon>Actinomycetes</taxon>
        <taxon>Kitasatosporales</taxon>
        <taxon>Streptomycetaceae</taxon>
        <taxon>Streptomyces</taxon>
    </lineage>
</organism>
<comment type="caution">
    <text evidence="1">The sequence shown here is derived from an EMBL/GenBank/DDBJ whole genome shotgun (WGS) entry which is preliminary data.</text>
</comment>
<evidence type="ECO:0000313" key="1">
    <source>
        <dbReference type="EMBL" id="MDT9681213.1"/>
    </source>
</evidence>
<dbReference type="EMBL" id="JAWCTQ010000003">
    <property type="protein sequence ID" value="MDT9681213.1"/>
    <property type="molecule type" value="Genomic_DNA"/>
</dbReference>
<dbReference type="Gene3D" id="1.10.620.20">
    <property type="entry name" value="Ribonucleotide Reductase, subunit A"/>
    <property type="match status" value="1"/>
</dbReference>
<sequence>MHDPQVVAERLLKTSAEHPDADAHIDWETPFEEGAWFMPPEWVSLYGTPLWRGMDEASRVELSRHEMAALASGGIWTELCLMQMLGRYMAGRDLTDSRTRYALTEVGEEARHSLMFARLISAMGCRAYPPPRRVNHLFSLTSVVYGQVGTFAVTLLSEEVNDLVQREGMNDERVHPLVRQVCRVHVVEEARHVGFARTELAHAVRTASPANVRIQRELVGMTACAFMAHRMPAAVYRAVGLDPATARRQALANPHHRALLQRSGRKAVAFLTEVGLIGPGQRHWWRRAGLMP</sequence>
<dbReference type="Proteomes" id="UP001250181">
    <property type="component" value="Unassembled WGS sequence"/>
</dbReference>
<dbReference type="InterPro" id="IPR025859">
    <property type="entry name" value="AurF/CmlI"/>
</dbReference>
<name>A0ABU3QEP7_9ACTN</name>